<evidence type="ECO:0000313" key="1">
    <source>
        <dbReference type="EMBL" id="PPQ29092.1"/>
    </source>
</evidence>
<proteinExistence type="predicted"/>
<dbReference type="AlphaFoldDB" id="A0A2S6N3B9"/>
<dbReference type="EMBL" id="NHSJ01000099">
    <property type="protein sequence ID" value="PPQ29092.1"/>
    <property type="molecule type" value="Genomic_DNA"/>
</dbReference>
<name>A0A2S6N3B9_9HYPH</name>
<dbReference type="Proteomes" id="UP000239089">
    <property type="component" value="Unassembled WGS sequence"/>
</dbReference>
<gene>
    <name evidence="1" type="ORF">CCR94_16155</name>
</gene>
<sequence length="125" mass="13868">MNPLILFSALVAGFLLSIFTYRASAGMVEEFSVTIATAIQCGFMIAAMASFYGGLFLEKSHYRYALIGIVMSMGFFGASLGFHKGEPSRCLSLPAKEQEDCYLLERYEALDAGYDREPDEVHRAR</sequence>
<keyword evidence="2" id="KW-1185">Reference proteome</keyword>
<evidence type="ECO:0000313" key="2">
    <source>
        <dbReference type="Proteomes" id="UP000239089"/>
    </source>
</evidence>
<accession>A0A2S6N3B9</accession>
<comment type="caution">
    <text evidence="1">The sequence shown here is derived from an EMBL/GenBank/DDBJ whole genome shotgun (WGS) entry which is preliminary data.</text>
</comment>
<dbReference type="RefSeq" id="WP_104508879.1">
    <property type="nucleotide sequence ID" value="NZ_JACIGC010000005.1"/>
</dbReference>
<protein>
    <submittedName>
        <fullName evidence="1">Uncharacterized protein</fullName>
    </submittedName>
</protein>
<organism evidence="1 2">
    <name type="scientific">Rhodoblastus sphagnicola</name>
    <dbReference type="NCBI Taxonomy" id="333368"/>
    <lineage>
        <taxon>Bacteria</taxon>
        <taxon>Pseudomonadati</taxon>
        <taxon>Pseudomonadota</taxon>
        <taxon>Alphaproteobacteria</taxon>
        <taxon>Hyphomicrobiales</taxon>
        <taxon>Rhodoblastaceae</taxon>
        <taxon>Rhodoblastus</taxon>
    </lineage>
</organism>
<reference evidence="1 2" key="1">
    <citation type="journal article" date="2018" name="Arch. Microbiol.">
        <title>New insights into the metabolic potential of the phototrophic purple bacterium Rhodopila globiformis DSM 161(T) from its draft genome sequence and evidence for a vanadium-dependent nitrogenase.</title>
        <authorList>
            <person name="Imhoff J.F."/>
            <person name="Rahn T."/>
            <person name="Kunzel S."/>
            <person name="Neulinger S.C."/>
        </authorList>
    </citation>
    <scope>NUCLEOTIDE SEQUENCE [LARGE SCALE GENOMIC DNA]</scope>
    <source>
        <strain evidence="1 2">DSM 16996</strain>
    </source>
</reference>